<dbReference type="EMBL" id="CCXZ01000025">
    <property type="protein sequence ID" value="CEG14718.1"/>
    <property type="molecule type" value="Genomic_DNA"/>
</dbReference>
<evidence type="ECO:0000313" key="1">
    <source>
        <dbReference type="EMBL" id="CEG14718.1"/>
    </source>
</evidence>
<name>A0A0U5FAM8_XANCI</name>
<dbReference type="RefSeq" id="WP_087979042.1">
    <property type="nucleotide sequence ID" value="NZ_CP020883.1"/>
</dbReference>
<organism evidence="1 2">
    <name type="scientific">Xanthomonas citri pv. citri</name>
    <dbReference type="NCBI Taxonomy" id="611301"/>
    <lineage>
        <taxon>Bacteria</taxon>
        <taxon>Pseudomonadati</taxon>
        <taxon>Pseudomonadota</taxon>
        <taxon>Gammaproteobacteria</taxon>
        <taxon>Lysobacterales</taxon>
        <taxon>Lysobacteraceae</taxon>
        <taxon>Xanthomonas</taxon>
    </lineage>
</organism>
<proteinExistence type="predicted"/>
<evidence type="ECO:0000313" key="2">
    <source>
        <dbReference type="Proteomes" id="UP000052230"/>
    </source>
</evidence>
<reference evidence="1 2" key="1">
    <citation type="submission" date="2014-09" db="EMBL/GenBank/DDBJ databases">
        <authorList>
            <person name="Regsiter A."/>
        </authorList>
    </citation>
    <scope>NUCLEOTIDE SEQUENCE [LARGE SCALE GENOMIC DNA]</scope>
</reference>
<protein>
    <submittedName>
        <fullName evidence="1">Putative lipoprotein</fullName>
    </submittedName>
</protein>
<comment type="caution">
    <text evidence="1">The sequence shown here is derived from an EMBL/GenBank/DDBJ whole genome shotgun (WGS) entry which is preliminary data.</text>
</comment>
<sequence>MTKRKMKPSGKTAPSEARRWRGAVVVTTLLTCGVAYAYCPPQYVNEWVAPYFVQATQTLNGQINAVDTMLSEQLNLNSERLTSAVAVLTKQKAVAANQVADASRNTAQQTATALNVLAQTERVKAARFDFGAEFGQGYAPCRVYAARRVISEQDAEQGLRRRQAVMQEVYAAPGRYADPIAAQHQLIVDNAPFCTQDQVDSGLCKSVGEIPGASLSFSTMFQPSMEGERLNDAKIAFVNNVAGLPDGPVPRTAASTPAAAAYSLAKSRKDAVISPALATFKELQLEYSGGEVEHGGTSLPLGVHFRNEVNRYAGNSPEHTDWAKVMSSQNERGALVELLKVRALNLAIQERQYWQYERMEANLAALVAMEVGDTELGRLQTNAAQRASRQSAAEAVR</sequence>
<keyword evidence="2" id="KW-1185">Reference proteome</keyword>
<accession>A0A0U5FAM8</accession>
<dbReference type="Proteomes" id="UP000052230">
    <property type="component" value="Unassembled WGS sequence"/>
</dbReference>
<keyword evidence="1" id="KW-0449">Lipoprotein</keyword>
<gene>
    <name evidence="1" type="ORF">XAC3562_1200040</name>
</gene>
<dbReference type="AlphaFoldDB" id="A0A0U5FAM8"/>